<accession>G0VGH1</accession>
<reference evidence="1 2" key="1">
    <citation type="journal article" date="2011" name="Proc. Natl. Acad. Sci. U.S.A.">
        <title>Evolutionary erosion of yeast sex chromosomes by mating-type switching accidents.</title>
        <authorList>
            <person name="Gordon J.L."/>
            <person name="Armisen D."/>
            <person name="Proux-Wera E."/>
            <person name="Oheigeartaigh S.S."/>
            <person name="Byrne K.P."/>
            <person name="Wolfe K.H."/>
        </authorList>
    </citation>
    <scope>NUCLEOTIDE SEQUENCE [LARGE SCALE GENOMIC DNA]</scope>
    <source>
        <strain evidence="2">ATCC 76901 / BCRC 22586 / CBS 4309 / NBRC 1992 / NRRL Y-12630</strain>
    </source>
</reference>
<dbReference type="Proteomes" id="UP000001640">
    <property type="component" value="Chromosome 6"/>
</dbReference>
<gene>
    <name evidence="1" type="primary">NCAS0F01080</name>
    <name evidence="1" type="ordered locus">NCAS_0F01080</name>
</gene>
<reference key="2">
    <citation type="submission" date="2011-08" db="EMBL/GenBank/DDBJ databases">
        <title>Genome sequence of Naumovozyma castellii.</title>
        <authorList>
            <person name="Gordon J.L."/>
            <person name="Armisen D."/>
            <person name="Proux-Wera E."/>
            <person name="OhEigeartaigh S.S."/>
            <person name="Byrne K.P."/>
            <person name="Wolfe K.H."/>
        </authorList>
    </citation>
    <scope>NUCLEOTIDE SEQUENCE</scope>
    <source>
        <strain>Type strain:CBS 4309</strain>
    </source>
</reference>
<keyword evidence="2" id="KW-1185">Reference proteome</keyword>
<dbReference type="OrthoDB" id="4070734at2759"/>
<dbReference type="eggNOG" id="ENOG502QVAT">
    <property type="taxonomic scope" value="Eukaryota"/>
</dbReference>
<dbReference type="GeneID" id="96904240"/>
<dbReference type="AlphaFoldDB" id="G0VGH1"/>
<dbReference type="KEGG" id="ncs:NCAS_0F01080"/>
<evidence type="ECO:0000313" key="2">
    <source>
        <dbReference type="Proteomes" id="UP000001640"/>
    </source>
</evidence>
<dbReference type="OMA" id="NANCANQ"/>
<proteinExistence type="predicted"/>
<dbReference type="RefSeq" id="XP_003676947.1">
    <property type="nucleotide sequence ID" value="XM_003676899.1"/>
</dbReference>
<protein>
    <submittedName>
        <fullName evidence="1">Uncharacterized protein</fullName>
    </submittedName>
</protein>
<organism evidence="1 2">
    <name type="scientific">Naumovozyma castellii</name>
    <name type="common">Yeast</name>
    <name type="synonym">Saccharomyces castellii</name>
    <dbReference type="NCBI Taxonomy" id="27288"/>
    <lineage>
        <taxon>Eukaryota</taxon>
        <taxon>Fungi</taxon>
        <taxon>Dikarya</taxon>
        <taxon>Ascomycota</taxon>
        <taxon>Saccharomycotina</taxon>
        <taxon>Saccharomycetes</taxon>
        <taxon>Saccharomycetales</taxon>
        <taxon>Saccharomycetaceae</taxon>
        <taxon>Naumovozyma</taxon>
    </lineage>
</organism>
<name>G0VGH1_NAUCA</name>
<dbReference type="HOGENOM" id="CLU_746159_0_0_1"/>
<evidence type="ECO:0000313" key="1">
    <source>
        <dbReference type="EMBL" id="CCC70592.1"/>
    </source>
</evidence>
<dbReference type="InParanoid" id="G0VGH1"/>
<sequence length="379" mass="43314">MIDSHSKNYPDDIDDMWSWYLSNLQSGNFEALVNGSVRQQHLEAYFKSQFTSGNEGSKKILLSVPSMLCQEVSIKRLFLGSIFNEERLQYINVMEFSKSPKQTEKKHYLLTDALSGFNEAAFIESMEFNQTEENEQSVYIEGMEINKSISSICLWPQEETNMDLFYASNSMDHTMENEEEGAIILAFPSLLNNHSKLHNYVSHRTPATSEDISIDSEKYDDVDSYIHAMSLMRVNANCANQIQSPSEMMDESIDSLTESIISSDEIKEDDSKLTREENLRSASCNFHSNIPTQTFSYKSGQLRFVLHSLLIQNAQSKETFTAIRQRSSDPNTANILDEWLLYDSKFSLDNLEMGTLQDILLSNKGNSMLLLYKTILISK</sequence>
<dbReference type="EMBL" id="HE576757">
    <property type="protein sequence ID" value="CCC70592.1"/>
    <property type="molecule type" value="Genomic_DNA"/>
</dbReference>